<accession>A0A917NN96</accession>
<dbReference type="InterPro" id="IPR028957">
    <property type="entry name" value="Imm50"/>
</dbReference>
<reference evidence="1" key="1">
    <citation type="journal article" date="2014" name="Int. J. Syst. Evol. Microbiol.">
        <title>Complete genome sequence of Corynebacterium casei LMG S-19264T (=DSM 44701T), isolated from a smear-ripened cheese.</title>
        <authorList>
            <consortium name="US DOE Joint Genome Institute (JGI-PGF)"/>
            <person name="Walter F."/>
            <person name="Albersmeier A."/>
            <person name="Kalinowski J."/>
            <person name="Ruckert C."/>
        </authorList>
    </citation>
    <scope>NUCLEOTIDE SEQUENCE</scope>
    <source>
        <strain evidence="1">JCM 3086</strain>
    </source>
</reference>
<comment type="caution">
    <text evidence="1">The sequence shown here is derived from an EMBL/GenBank/DDBJ whole genome shotgun (WGS) entry which is preliminary data.</text>
</comment>
<sequence length="165" mass="18160">MTVERRLVNPEMLQAMYGTVPELAGVNVRSINLSPSGPSVTLRVDLPAFPRSAPPEWTDAGMDAVQCQLQFLDVENISLTHWAPPTSGDVEMEPWGEQRRMRVTVRGSGVSMEFTCYELATVSHVSAFKMQPDGADGGLHLFAGKLDARLYKSLPGTDESKFYGR</sequence>
<evidence type="ECO:0000313" key="1">
    <source>
        <dbReference type="EMBL" id="GGJ13037.1"/>
    </source>
</evidence>
<dbReference type="RefSeq" id="WP_189311128.1">
    <property type="nucleotide sequence ID" value="NZ_BMQA01000006.1"/>
</dbReference>
<name>A0A917NN96_9ACTN</name>
<evidence type="ECO:0000313" key="2">
    <source>
        <dbReference type="Proteomes" id="UP000657574"/>
    </source>
</evidence>
<reference evidence="1" key="2">
    <citation type="submission" date="2020-09" db="EMBL/GenBank/DDBJ databases">
        <authorList>
            <person name="Sun Q."/>
            <person name="Ohkuma M."/>
        </authorList>
    </citation>
    <scope>NUCLEOTIDE SEQUENCE</scope>
    <source>
        <strain evidence="1">JCM 3086</strain>
    </source>
</reference>
<dbReference type="Pfam" id="PF15594">
    <property type="entry name" value="Imm50"/>
    <property type="match status" value="1"/>
</dbReference>
<protein>
    <submittedName>
        <fullName evidence="1">Uncharacterized protein</fullName>
    </submittedName>
</protein>
<gene>
    <name evidence="1" type="ORF">GCM10010121_024270</name>
</gene>
<organism evidence="1 2">
    <name type="scientific">Streptomyces brasiliensis</name>
    <dbReference type="NCBI Taxonomy" id="1954"/>
    <lineage>
        <taxon>Bacteria</taxon>
        <taxon>Bacillati</taxon>
        <taxon>Actinomycetota</taxon>
        <taxon>Actinomycetes</taxon>
        <taxon>Kitasatosporales</taxon>
        <taxon>Streptomycetaceae</taxon>
        <taxon>Streptomyces</taxon>
    </lineage>
</organism>
<dbReference type="Proteomes" id="UP000657574">
    <property type="component" value="Unassembled WGS sequence"/>
</dbReference>
<keyword evidence="2" id="KW-1185">Reference proteome</keyword>
<proteinExistence type="predicted"/>
<dbReference type="EMBL" id="BMQA01000006">
    <property type="protein sequence ID" value="GGJ13037.1"/>
    <property type="molecule type" value="Genomic_DNA"/>
</dbReference>
<dbReference type="AlphaFoldDB" id="A0A917NN96"/>